<keyword evidence="4" id="KW-1185">Reference proteome</keyword>
<dbReference type="EMBL" id="JH993014">
    <property type="protein sequence ID" value="EKX42761.1"/>
    <property type="molecule type" value="Genomic_DNA"/>
</dbReference>
<evidence type="ECO:0000256" key="1">
    <source>
        <dbReference type="SAM" id="MobiDB-lite"/>
    </source>
</evidence>
<dbReference type="AlphaFoldDB" id="L1J2L4"/>
<dbReference type="GeneID" id="17299507"/>
<evidence type="ECO:0000313" key="3">
    <source>
        <dbReference type="EnsemblProtists" id="EKX42761"/>
    </source>
</evidence>
<dbReference type="EnsemblProtists" id="EKX42761">
    <property type="protein sequence ID" value="EKX42761"/>
    <property type="gene ID" value="GUITHDRAFT_140923"/>
</dbReference>
<organism evidence="2">
    <name type="scientific">Guillardia theta (strain CCMP2712)</name>
    <name type="common">Cryptophyte</name>
    <dbReference type="NCBI Taxonomy" id="905079"/>
    <lineage>
        <taxon>Eukaryota</taxon>
        <taxon>Cryptophyceae</taxon>
        <taxon>Pyrenomonadales</taxon>
        <taxon>Geminigeraceae</taxon>
        <taxon>Guillardia</taxon>
    </lineage>
</organism>
<accession>L1J2L4</accession>
<reference evidence="4" key="2">
    <citation type="submission" date="2012-11" db="EMBL/GenBank/DDBJ databases">
        <authorList>
            <person name="Kuo A."/>
            <person name="Curtis B.A."/>
            <person name="Tanifuji G."/>
            <person name="Burki F."/>
            <person name="Gruber A."/>
            <person name="Irimia M."/>
            <person name="Maruyama S."/>
            <person name="Arias M.C."/>
            <person name="Ball S.G."/>
            <person name="Gile G.H."/>
            <person name="Hirakawa Y."/>
            <person name="Hopkins J.F."/>
            <person name="Rensing S.A."/>
            <person name="Schmutz J."/>
            <person name="Symeonidi A."/>
            <person name="Elias M."/>
            <person name="Eveleigh R.J."/>
            <person name="Herman E.K."/>
            <person name="Klute M.J."/>
            <person name="Nakayama T."/>
            <person name="Obornik M."/>
            <person name="Reyes-Prieto A."/>
            <person name="Armbrust E.V."/>
            <person name="Aves S.J."/>
            <person name="Beiko R.G."/>
            <person name="Coutinho P."/>
            <person name="Dacks J.B."/>
            <person name="Durnford D.G."/>
            <person name="Fast N.M."/>
            <person name="Green B.R."/>
            <person name="Grisdale C."/>
            <person name="Hempe F."/>
            <person name="Henrissat B."/>
            <person name="Hoppner M.P."/>
            <person name="Ishida K.-I."/>
            <person name="Kim E."/>
            <person name="Koreny L."/>
            <person name="Kroth P.G."/>
            <person name="Liu Y."/>
            <person name="Malik S.-B."/>
            <person name="Maier U.G."/>
            <person name="McRose D."/>
            <person name="Mock T."/>
            <person name="Neilson J.A."/>
            <person name="Onodera N.T."/>
            <person name="Poole A.M."/>
            <person name="Pritham E.J."/>
            <person name="Richards T.A."/>
            <person name="Rocap G."/>
            <person name="Roy S.W."/>
            <person name="Sarai C."/>
            <person name="Schaack S."/>
            <person name="Shirato S."/>
            <person name="Slamovits C.H."/>
            <person name="Spencer D.F."/>
            <person name="Suzuki S."/>
            <person name="Worden A.Z."/>
            <person name="Zauner S."/>
            <person name="Barry K."/>
            <person name="Bell C."/>
            <person name="Bharti A.K."/>
            <person name="Crow J.A."/>
            <person name="Grimwood J."/>
            <person name="Kramer R."/>
            <person name="Lindquist E."/>
            <person name="Lucas S."/>
            <person name="Salamov A."/>
            <person name="McFadden G.I."/>
            <person name="Lane C.E."/>
            <person name="Keeling P.J."/>
            <person name="Gray M.W."/>
            <person name="Grigoriev I.V."/>
            <person name="Archibald J.M."/>
        </authorList>
    </citation>
    <scope>NUCLEOTIDE SEQUENCE</scope>
    <source>
        <strain evidence="4">CCMP2712</strain>
    </source>
</reference>
<name>L1J2L4_GUITC</name>
<evidence type="ECO:0000313" key="2">
    <source>
        <dbReference type="EMBL" id="EKX42761.1"/>
    </source>
</evidence>
<dbReference type="HOGENOM" id="CLU_560752_0_0_1"/>
<reference evidence="3" key="3">
    <citation type="submission" date="2016-03" db="UniProtKB">
        <authorList>
            <consortium name="EnsemblProtists"/>
        </authorList>
    </citation>
    <scope>IDENTIFICATION</scope>
</reference>
<protein>
    <submittedName>
        <fullName evidence="2 3">Uncharacterized protein</fullName>
    </submittedName>
</protein>
<evidence type="ECO:0000313" key="4">
    <source>
        <dbReference type="Proteomes" id="UP000011087"/>
    </source>
</evidence>
<dbReference type="KEGG" id="gtt:GUITHDRAFT_140923"/>
<sequence>MAMKYRPPATNIERLRQTLHRLQRQLKILNGEPWSMQKDAEEVSWDPSEALMLDKDKLAPPRSELEMIEQKILEVKRDIENARKRPGSVVDLFRRCRSAEGYPLGPEASSDYIPFLSKSTSYTASRKLKLCSRSRLSSGQHKKDAAKSPETSESSVDSDEKARRQVSCLLCIRCLMRPNSMQHEDLHHFLRRPESAPPSLLGHQVVKGVTKLSFKPGGAEERIFHVVPQEPSHRSHDMLNPLPASLPHRKFQVDEAGNRERLSMGATYVLRFPLQDHFKYFAEGRHFAEPNRLNSSHEGMSLVSFFALLRNTGGLLPPEEFWLSQDEQVQKKLGGLGTLAVLSHQDQQAERLSKSAAAMAFKLASRRTETSSGDKSTLNIEQFKACPQTCVNILKEKFEAPMWIEKDVDGSERLCVVTPTASMVQEKRGEGCSRHVGWRAYFKGKMTREKEEFLASFMARERRPFMDPWRGMKESIAKLPPKLHLTK</sequence>
<proteinExistence type="predicted"/>
<reference evidence="2 4" key="1">
    <citation type="journal article" date="2012" name="Nature">
        <title>Algal genomes reveal evolutionary mosaicism and the fate of nucleomorphs.</title>
        <authorList>
            <consortium name="DOE Joint Genome Institute"/>
            <person name="Curtis B.A."/>
            <person name="Tanifuji G."/>
            <person name="Burki F."/>
            <person name="Gruber A."/>
            <person name="Irimia M."/>
            <person name="Maruyama S."/>
            <person name="Arias M.C."/>
            <person name="Ball S.G."/>
            <person name="Gile G.H."/>
            <person name="Hirakawa Y."/>
            <person name="Hopkins J.F."/>
            <person name="Kuo A."/>
            <person name="Rensing S.A."/>
            <person name="Schmutz J."/>
            <person name="Symeonidi A."/>
            <person name="Elias M."/>
            <person name="Eveleigh R.J."/>
            <person name="Herman E.K."/>
            <person name="Klute M.J."/>
            <person name="Nakayama T."/>
            <person name="Obornik M."/>
            <person name="Reyes-Prieto A."/>
            <person name="Armbrust E.V."/>
            <person name="Aves S.J."/>
            <person name="Beiko R.G."/>
            <person name="Coutinho P."/>
            <person name="Dacks J.B."/>
            <person name="Durnford D.G."/>
            <person name="Fast N.M."/>
            <person name="Green B.R."/>
            <person name="Grisdale C.J."/>
            <person name="Hempel F."/>
            <person name="Henrissat B."/>
            <person name="Hoppner M.P."/>
            <person name="Ishida K."/>
            <person name="Kim E."/>
            <person name="Koreny L."/>
            <person name="Kroth P.G."/>
            <person name="Liu Y."/>
            <person name="Malik S.B."/>
            <person name="Maier U.G."/>
            <person name="McRose D."/>
            <person name="Mock T."/>
            <person name="Neilson J.A."/>
            <person name="Onodera N.T."/>
            <person name="Poole A.M."/>
            <person name="Pritham E.J."/>
            <person name="Richards T.A."/>
            <person name="Rocap G."/>
            <person name="Roy S.W."/>
            <person name="Sarai C."/>
            <person name="Schaack S."/>
            <person name="Shirato S."/>
            <person name="Slamovits C.H."/>
            <person name="Spencer D.F."/>
            <person name="Suzuki S."/>
            <person name="Worden A.Z."/>
            <person name="Zauner S."/>
            <person name="Barry K."/>
            <person name="Bell C."/>
            <person name="Bharti A.K."/>
            <person name="Crow J.A."/>
            <person name="Grimwood J."/>
            <person name="Kramer R."/>
            <person name="Lindquist E."/>
            <person name="Lucas S."/>
            <person name="Salamov A."/>
            <person name="McFadden G.I."/>
            <person name="Lane C.E."/>
            <person name="Keeling P.J."/>
            <person name="Gray M.W."/>
            <person name="Grigoriev I.V."/>
            <person name="Archibald J.M."/>
        </authorList>
    </citation>
    <scope>NUCLEOTIDE SEQUENCE</scope>
    <source>
        <strain evidence="2 4">CCMP2712</strain>
    </source>
</reference>
<dbReference type="PaxDb" id="55529-EKX42761"/>
<feature type="region of interest" description="Disordered" evidence="1">
    <location>
        <begin position="133"/>
        <end position="159"/>
    </location>
</feature>
<dbReference type="Proteomes" id="UP000011087">
    <property type="component" value="Unassembled WGS sequence"/>
</dbReference>
<dbReference type="RefSeq" id="XP_005829741.1">
    <property type="nucleotide sequence ID" value="XM_005829684.1"/>
</dbReference>
<gene>
    <name evidence="2" type="ORF">GUITHDRAFT_140923</name>
</gene>